<feature type="domain" description="Major facilitator superfamily (MFS) profile" evidence="8">
    <location>
        <begin position="137"/>
        <end position="518"/>
    </location>
</feature>
<evidence type="ECO:0000256" key="7">
    <source>
        <dbReference type="SAM" id="Phobius"/>
    </source>
</evidence>
<dbReference type="InterPro" id="IPR011701">
    <property type="entry name" value="MFS"/>
</dbReference>
<organism evidence="9 10">
    <name type="scientific">Histidinibacterium lentulum</name>
    <dbReference type="NCBI Taxonomy" id="2480588"/>
    <lineage>
        <taxon>Bacteria</taxon>
        <taxon>Pseudomonadati</taxon>
        <taxon>Pseudomonadota</taxon>
        <taxon>Alphaproteobacteria</taxon>
        <taxon>Rhodobacterales</taxon>
        <taxon>Paracoccaceae</taxon>
        <taxon>Histidinibacterium</taxon>
    </lineage>
</organism>
<feature type="compositionally biased region" description="Gly residues" evidence="6">
    <location>
        <begin position="116"/>
        <end position="126"/>
    </location>
</feature>
<evidence type="ECO:0000256" key="2">
    <source>
        <dbReference type="ARBA" id="ARBA00022475"/>
    </source>
</evidence>
<keyword evidence="10" id="KW-1185">Reference proteome</keyword>
<feature type="transmembrane region" description="Helical" evidence="7">
    <location>
        <begin position="262"/>
        <end position="284"/>
    </location>
</feature>
<comment type="subcellular location">
    <subcellularLocation>
        <location evidence="1">Cell membrane</location>
        <topology evidence="1">Multi-pass membrane protein</topology>
    </subcellularLocation>
</comment>
<feature type="transmembrane region" description="Helical" evidence="7">
    <location>
        <begin position="333"/>
        <end position="357"/>
    </location>
</feature>
<dbReference type="AlphaFoldDB" id="A0A3N2QL40"/>
<dbReference type="CDD" id="cd06174">
    <property type="entry name" value="MFS"/>
    <property type="match status" value="1"/>
</dbReference>
<evidence type="ECO:0000256" key="3">
    <source>
        <dbReference type="ARBA" id="ARBA00022692"/>
    </source>
</evidence>
<keyword evidence="5 7" id="KW-0472">Membrane</keyword>
<dbReference type="EMBL" id="RDRB01000014">
    <property type="protein sequence ID" value="ROT95904.1"/>
    <property type="molecule type" value="Genomic_DNA"/>
</dbReference>
<dbReference type="Proteomes" id="UP000268016">
    <property type="component" value="Unassembled WGS sequence"/>
</dbReference>
<dbReference type="InterPro" id="IPR020846">
    <property type="entry name" value="MFS_dom"/>
</dbReference>
<evidence type="ECO:0000256" key="5">
    <source>
        <dbReference type="ARBA" id="ARBA00023136"/>
    </source>
</evidence>
<feature type="transmembrane region" description="Helical" evidence="7">
    <location>
        <begin position="404"/>
        <end position="423"/>
    </location>
</feature>
<feature type="region of interest" description="Disordered" evidence="6">
    <location>
        <begin position="91"/>
        <end position="127"/>
    </location>
</feature>
<dbReference type="InterPro" id="IPR050189">
    <property type="entry name" value="MFS_Efflux_Transporters"/>
</dbReference>
<feature type="compositionally biased region" description="Basic and acidic residues" evidence="6">
    <location>
        <begin position="15"/>
        <end position="24"/>
    </location>
</feature>
<dbReference type="GO" id="GO:0022857">
    <property type="term" value="F:transmembrane transporter activity"/>
    <property type="evidence" value="ECO:0007669"/>
    <property type="project" value="InterPro"/>
</dbReference>
<keyword evidence="4 7" id="KW-1133">Transmembrane helix</keyword>
<proteinExistence type="predicted"/>
<evidence type="ECO:0000313" key="9">
    <source>
        <dbReference type="EMBL" id="ROT95904.1"/>
    </source>
</evidence>
<keyword evidence="3 7" id="KW-0812">Transmembrane</keyword>
<protein>
    <submittedName>
        <fullName evidence="9">MFS transporter</fullName>
    </submittedName>
</protein>
<dbReference type="GO" id="GO:0005886">
    <property type="term" value="C:plasma membrane"/>
    <property type="evidence" value="ECO:0007669"/>
    <property type="project" value="UniProtKB-SubCell"/>
</dbReference>
<dbReference type="InterPro" id="IPR036259">
    <property type="entry name" value="MFS_trans_sf"/>
</dbReference>
<evidence type="ECO:0000256" key="4">
    <source>
        <dbReference type="ARBA" id="ARBA00022989"/>
    </source>
</evidence>
<feature type="transmembrane region" description="Helical" evidence="7">
    <location>
        <begin position="203"/>
        <end position="220"/>
    </location>
</feature>
<dbReference type="Gene3D" id="1.20.1250.20">
    <property type="entry name" value="MFS general substrate transporter like domains"/>
    <property type="match status" value="2"/>
</dbReference>
<dbReference type="SUPFAM" id="SSF103473">
    <property type="entry name" value="MFS general substrate transporter"/>
    <property type="match status" value="1"/>
</dbReference>
<dbReference type="PANTHER" id="PTHR43124:SF3">
    <property type="entry name" value="CHLORAMPHENICOL EFFLUX PUMP RV0191"/>
    <property type="match status" value="1"/>
</dbReference>
<feature type="transmembrane region" description="Helical" evidence="7">
    <location>
        <begin position="429"/>
        <end position="450"/>
    </location>
</feature>
<feature type="transmembrane region" description="Helical" evidence="7">
    <location>
        <begin position="369"/>
        <end position="392"/>
    </location>
</feature>
<accession>A0A3N2QL40</accession>
<comment type="caution">
    <text evidence="9">The sequence shown here is derived from an EMBL/GenBank/DDBJ whole genome shotgun (WGS) entry which is preliminary data.</text>
</comment>
<evidence type="ECO:0000313" key="10">
    <source>
        <dbReference type="Proteomes" id="UP000268016"/>
    </source>
</evidence>
<feature type="transmembrane region" description="Helical" evidence="7">
    <location>
        <begin position="226"/>
        <end position="250"/>
    </location>
</feature>
<dbReference type="PROSITE" id="PS50850">
    <property type="entry name" value="MFS"/>
    <property type="match status" value="1"/>
</dbReference>
<feature type="transmembrane region" description="Helical" evidence="7">
    <location>
        <begin position="494"/>
        <end position="513"/>
    </location>
</feature>
<feature type="region of interest" description="Disordered" evidence="6">
    <location>
        <begin position="1"/>
        <end position="74"/>
    </location>
</feature>
<name>A0A3N2QL40_9RHOB</name>
<evidence type="ECO:0000256" key="1">
    <source>
        <dbReference type="ARBA" id="ARBA00004651"/>
    </source>
</evidence>
<dbReference type="Pfam" id="PF07690">
    <property type="entry name" value="MFS_1"/>
    <property type="match status" value="1"/>
</dbReference>
<gene>
    <name evidence="9" type="ORF">EAT49_19810</name>
</gene>
<feature type="transmembrane region" description="Helical" evidence="7">
    <location>
        <begin position="173"/>
        <end position="196"/>
    </location>
</feature>
<reference evidence="9 10" key="1">
    <citation type="submission" date="2018-10" db="EMBL/GenBank/DDBJ databases">
        <title>Histidinibacterium lentulum gen. nov., sp. nov., a marine bacterium from the culture broth of Picochlorum sp. 122.</title>
        <authorList>
            <person name="Wang G."/>
        </authorList>
    </citation>
    <scope>NUCLEOTIDE SEQUENCE [LARGE SCALE GENOMIC DNA]</scope>
    <source>
        <strain evidence="9 10">B17</strain>
    </source>
</reference>
<sequence length="521" mass="52316">MWPDRMGPQDVGAGSRRDAPEPGKGDAGSSGWRVGQGTGGRGGGPPAAGVSQPVRRPMRGGLNRCRPAAEGGAAPREGLELRCLPGPSGAQCKGLHDASRPGGAPVPADAAAGGAPPDGGLTGERAGGADVSQRWTMLAVLFAARTSMAFQFQSVAALSPLVADRFGVGLADIGLLIGLYLLPGVFVAGPGSALALKVGEVRLVVVALLSMLAGGVLVLVTDSWTAAIVARVLSGAGGVIVNVILTKFVVDWFAGRGLSTALAVFITSWPVGIALASLVLPLIATWGGLMLAQGIIAGFVALCLLAFVAIYAPPPAAGAAAAEPGPEAAGRPPLPWVPISLAGMVWALYTAGLAMMFSFSPAWLTSEGWSLAAAGALTGAVMAAYSVMLPVGGAVADRIGARDGIIALSFVGYMVLMPLAIVAGGTMAVVPALLLLGGVFGLAAGPTMTLPGTVLDARNRTLGMGVFWTIYYAVMVIAPRVAGDLSDRSGSSAAALWLGVALIFVATLCLLGFRRSVASRA</sequence>
<evidence type="ECO:0000259" key="8">
    <source>
        <dbReference type="PROSITE" id="PS50850"/>
    </source>
</evidence>
<feature type="compositionally biased region" description="Gly residues" evidence="6">
    <location>
        <begin position="34"/>
        <end position="46"/>
    </location>
</feature>
<evidence type="ECO:0000256" key="6">
    <source>
        <dbReference type="SAM" id="MobiDB-lite"/>
    </source>
</evidence>
<keyword evidence="2" id="KW-1003">Cell membrane</keyword>
<feature type="compositionally biased region" description="Low complexity" evidence="6">
    <location>
        <begin position="101"/>
        <end position="115"/>
    </location>
</feature>
<feature type="transmembrane region" description="Helical" evidence="7">
    <location>
        <begin position="462"/>
        <end position="482"/>
    </location>
</feature>
<dbReference type="PANTHER" id="PTHR43124">
    <property type="entry name" value="PURINE EFFLUX PUMP PBUE"/>
    <property type="match status" value="1"/>
</dbReference>
<feature type="transmembrane region" description="Helical" evidence="7">
    <location>
        <begin position="290"/>
        <end position="312"/>
    </location>
</feature>